<reference evidence="2 3" key="1">
    <citation type="journal article" date="2015" name="Int. J. Syst. Evol. Microbiol.">
        <title>Nitrosospira lacus sp. nov., a psychrotolerant, ammonia-oxidizing bacterium from sandy lake sediment.</title>
        <authorList>
            <person name="Urakawa H."/>
            <person name="Garcia J.C."/>
            <person name="Nielsen J.L."/>
            <person name="Le V.Q."/>
            <person name="Kozlowski J.A."/>
            <person name="Stein L.Y."/>
            <person name="Lim C.K."/>
            <person name="Pommerening-Roser A."/>
            <person name="Martens-Habbena W."/>
            <person name="Stahl D.A."/>
            <person name="Klotz M.G."/>
        </authorList>
    </citation>
    <scope>NUCLEOTIDE SEQUENCE [LARGE SCALE GENOMIC DNA]</scope>
    <source>
        <strain evidence="2 3">APG3</strain>
    </source>
</reference>
<keyword evidence="3" id="KW-1185">Reference proteome</keyword>
<dbReference type="PANTHER" id="PTHR43861">
    <property type="entry name" value="TRANS-ACONITATE 2-METHYLTRANSFERASE-RELATED"/>
    <property type="match status" value="1"/>
</dbReference>
<dbReference type="CDD" id="cd02440">
    <property type="entry name" value="AdoMet_MTases"/>
    <property type="match status" value="1"/>
</dbReference>
<dbReference type="KEGG" id="nlc:EBAPG3_003630"/>
<keyword evidence="2" id="KW-0808">Transferase</keyword>
<dbReference type="AlphaFoldDB" id="A0A1W6SMA1"/>
<dbReference type="eggNOG" id="COG0500">
    <property type="taxonomic scope" value="Bacteria"/>
</dbReference>
<name>A0A1W6SMA1_9PROT</name>
<dbReference type="InterPro" id="IPR013216">
    <property type="entry name" value="Methyltransf_11"/>
</dbReference>
<dbReference type="EMBL" id="CP021106">
    <property type="protein sequence ID" value="ARO86933.1"/>
    <property type="molecule type" value="Genomic_DNA"/>
</dbReference>
<evidence type="ECO:0000259" key="1">
    <source>
        <dbReference type="Pfam" id="PF08241"/>
    </source>
</evidence>
<protein>
    <submittedName>
        <fullName evidence="2">SAM-dependent methyltransferase</fullName>
    </submittedName>
</protein>
<sequence>MNDPDPELIRDGMKRNPLDPKTISYLTLAHYNEHAEHFWEGTKDHDVSQNITALLRCIKGQPPYAVLDFGCGPGRDLKVLTELGHIAVGLEGAPRFVEMARSHAGCEVWCQDFMGLDLPHEYFDGIFANASLFHVPGCELPRVLAELCNTLKPDGVLFSSNPRGNDEEGWTHGRYGVYHDIERWRGYMTIAGFVEITHYYRPAGRPRAQQPWFASVWRKAAME</sequence>
<evidence type="ECO:0000313" key="2">
    <source>
        <dbReference type="EMBL" id="ARO86933.1"/>
    </source>
</evidence>
<accession>A0A1W6SMA1</accession>
<dbReference type="PANTHER" id="PTHR43861:SF1">
    <property type="entry name" value="TRANS-ACONITATE 2-METHYLTRANSFERASE"/>
    <property type="match status" value="1"/>
</dbReference>
<dbReference type="RefSeq" id="WP_004181141.1">
    <property type="nucleotide sequence ID" value="NZ_CP021106.3"/>
</dbReference>
<dbReference type="Proteomes" id="UP000012179">
    <property type="component" value="Chromosome"/>
</dbReference>
<dbReference type="Gene3D" id="3.40.50.150">
    <property type="entry name" value="Vaccinia Virus protein VP39"/>
    <property type="match status" value="1"/>
</dbReference>
<gene>
    <name evidence="2" type="ORF">EBAPG3_003630</name>
</gene>
<keyword evidence="2" id="KW-0489">Methyltransferase</keyword>
<proteinExistence type="predicted"/>
<dbReference type="Pfam" id="PF08241">
    <property type="entry name" value="Methyltransf_11"/>
    <property type="match status" value="1"/>
</dbReference>
<dbReference type="GO" id="GO:0008757">
    <property type="term" value="F:S-adenosylmethionine-dependent methyltransferase activity"/>
    <property type="evidence" value="ECO:0007669"/>
    <property type="project" value="InterPro"/>
</dbReference>
<dbReference type="GO" id="GO:0032259">
    <property type="term" value="P:methylation"/>
    <property type="evidence" value="ECO:0007669"/>
    <property type="project" value="UniProtKB-KW"/>
</dbReference>
<evidence type="ECO:0000313" key="3">
    <source>
        <dbReference type="Proteomes" id="UP000012179"/>
    </source>
</evidence>
<feature type="domain" description="Methyltransferase type 11" evidence="1">
    <location>
        <begin position="67"/>
        <end position="158"/>
    </location>
</feature>
<organism evidence="2 3">
    <name type="scientific">Nitrosospira lacus</name>
    <dbReference type="NCBI Taxonomy" id="1288494"/>
    <lineage>
        <taxon>Bacteria</taxon>
        <taxon>Pseudomonadati</taxon>
        <taxon>Pseudomonadota</taxon>
        <taxon>Betaproteobacteria</taxon>
        <taxon>Nitrosomonadales</taxon>
        <taxon>Nitrosomonadaceae</taxon>
        <taxon>Nitrosospira</taxon>
    </lineage>
</organism>
<dbReference type="InterPro" id="IPR029063">
    <property type="entry name" value="SAM-dependent_MTases_sf"/>
</dbReference>
<dbReference type="SUPFAM" id="SSF53335">
    <property type="entry name" value="S-adenosyl-L-methionine-dependent methyltransferases"/>
    <property type="match status" value="1"/>
</dbReference>